<sequence length="308" mass="36401">MVWRVASSHPSLWVRWIKIKVHSLEMLRFGQFQETRPKGSWVWRKLLKYSRDIAKRFYKVEINNGRHTYFWFDNWSPIGPLFSVTGPRGFIDMGITAHATVADALSRTRRRNHRADHLRRIEYVLMALRGRPSTADDIPLWKHSDDTYKACFNSKKTWLQLKEAGPATEWHKGVWFTHQTPNFSFCAWLSMHNRLSTGDRMQTWNVGVNPSCVLCQHPLETRCHLFFECSYSATVWKALMQGLLKRQHSTNWQHIVSLISDTNQPRLLLFLTRYGFQATIHSLWKERNSRRHGEQPRSSLLSHPHRTH</sequence>
<reference evidence="3" key="1">
    <citation type="submission" date="2020-01" db="EMBL/GenBank/DDBJ databases">
        <authorList>
            <person name="Mishra B."/>
        </authorList>
    </citation>
    <scope>NUCLEOTIDE SEQUENCE [LARGE SCALE GENOMIC DNA]</scope>
</reference>
<evidence type="ECO:0000256" key="1">
    <source>
        <dbReference type="SAM" id="MobiDB-lite"/>
    </source>
</evidence>
<name>A0A6D2KJ58_9BRAS</name>
<dbReference type="PANTHER" id="PTHR33116:SF84">
    <property type="entry name" value="RNA-DIRECTED DNA POLYMERASE"/>
    <property type="match status" value="1"/>
</dbReference>
<dbReference type="Pfam" id="PF13966">
    <property type="entry name" value="zf-RVT"/>
    <property type="match status" value="1"/>
</dbReference>
<comment type="caution">
    <text evidence="3">The sequence shown here is derived from an EMBL/GenBank/DDBJ whole genome shotgun (WGS) entry which is preliminary data.</text>
</comment>
<evidence type="ECO:0000313" key="3">
    <source>
        <dbReference type="EMBL" id="CAA7053052.1"/>
    </source>
</evidence>
<evidence type="ECO:0000259" key="2">
    <source>
        <dbReference type="Pfam" id="PF13966"/>
    </source>
</evidence>
<dbReference type="OrthoDB" id="1094856at2759"/>
<proteinExistence type="predicted"/>
<dbReference type="PANTHER" id="PTHR33116">
    <property type="entry name" value="REVERSE TRANSCRIPTASE ZINC-BINDING DOMAIN-CONTAINING PROTEIN-RELATED-RELATED"/>
    <property type="match status" value="1"/>
</dbReference>
<feature type="region of interest" description="Disordered" evidence="1">
    <location>
        <begin position="287"/>
        <end position="308"/>
    </location>
</feature>
<evidence type="ECO:0000313" key="4">
    <source>
        <dbReference type="Proteomes" id="UP000467841"/>
    </source>
</evidence>
<organism evidence="3 4">
    <name type="scientific">Microthlaspi erraticum</name>
    <dbReference type="NCBI Taxonomy" id="1685480"/>
    <lineage>
        <taxon>Eukaryota</taxon>
        <taxon>Viridiplantae</taxon>
        <taxon>Streptophyta</taxon>
        <taxon>Embryophyta</taxon>
        <taxon>Tracheophyta</taxon>
        <taxon>Spermatophyta</taxon>
        <taxon>Magnoliopsida</taxon>
        <taxon>eudicotyledons</taxon>
        <taxon>Gunneridae</taxon>
        <taxon>Pentapetalae</taxon>
        <taxon>rosids</taxon>
        <taxon>malvids</taxon>
        <taxon>Brassicales</taxon>
        <taxon>Brassicaceae</taxon>
        <taxon>Coluteocarpeae</taxon>
        <taxon>Microthlaspi</taxon>
    </lineage>
</organism>
<dbReference type="Proteomes" id="UP000467841">
    <property type="component" value="Unassembled WGS sequence"/>
</dbReference>
<protein>
    <recommendedName>
        <fullName evidence="2">Reverse transcriptase zinc-binding domain-containing protein</fullName>
    </recommendedName>
</protein>
<accession>A0A6D2KJ58</accession>
<dbReference type="EMBL" id="CACVBM020001518">
    <property type="protein sequence ID" value="CAA7053052.1"/>
    <property type="molecule type" value="Genomic_DNA"/>
</dbReference>
<dbReference type="InterPro" id="IPR026960">
    <property type="entry name" value="RVT-Znf"/>
</dbReference>
<keyword evidence="4" id="KW-1185">Reference proteome</keyword>
<gene>
    <name evidence="3" type="ORF">MERR_LOCUS40287</name>
</gene>
<feature type="domain" description="Reverse transcriptase zinc-binding" evidence="2">
    <location>
        <begin position="152"/>
        <end position="236"/>
    </location>
</feature>
<dbReference type="AlphaFoldDB" id="A0A6D2KJ58"/>